<comment type="subcellular location">
    <subcellularLocation>
        <location evidence="1">Membrane</location>
        <topology evidence="1">Multi-pass membrane protein</topology>
    </subcellularLocation>
</comment>
<keyword evidence="8" id="KW-1185">Reference proteome</keyword>
<evidence type="ECO:0000256" key="3">
    <source>
        <dbReference type="ARBA" id="ARBA00022692"/>
    </source>
</evidence>
<dbReference type="RefSeq" id="WP_077464615.1">
    <property type="nucleotide sequence ID" value="NZ_MLAA01000056.1"/>
</dbReference>
<feature type="transmembrane region" description="Helical" evidence="6">
    <location>
        <begin position="271"/>
        <end position="289"/>
    </location>
</feature>
<dbReference type="Pfam" id="PF00939">
    <property type="entry name" value="Na_sulph_symp"/>
    <property type="match status" value="1"/>
</dbReference>
<evidence type="ECO:0000313" key="7">
    <source>
        <dbReference type="EMBL" id="OOF66494.1"/>
    </source>
</evidence>
<dbReference type="PANTHER" id="PTHR42826">
    <property type="entry name" value="DICARBOXYLATE TRANSPORTER 2.1, CHLOROPLASTIC"/>
    <property type="match status" value="1"/>
</dbReference>
<dbReference type="PIRSF" id="PIRSF002457">
    <property type="entry name" value="DASS"/>
    <property type="match status" value="1"/>
</dbReference>
<organism evidence="7 8">
    <name type="scientific">Rodentibacter caecimuris</name>
    <dbReference type="NCBI Taxonomy" id="1796644"/>
    <lineage>
        <taxon>Bacteria</taxon>
        <taxon>Pseudomonadati</taxon>
        <taxon>Pseudomonadota</taxon>
        <taxon>Gammaproteobacteria</taxon>
        <taxon>Pasteurellales</taxon>
        <taxon>Pasteurellaceae</taxon>
        <taxon>Rodentibacter</taxon>
    </lineage>
</organism>
<keyword evidence="3 6" id="KW-0812">Transmembrane</keyword>
<proteinExistence type="inferred from homology"/>
<evidence type="ECO:0000313" key="8">
    <source>
        <dbReference type="Proteomes" id="UP000188820"/>
    </source>
</evidence>
<dbReference type="EMBL" id="MLAA01000056">
    <property type="protein sequence ID" value="OOF66494.1"/>
    <property type="molecule type" value="Genomic_DNA"/>
</dbReference>
<name>A0ABX3KW12_9PAST</name>
<feature type="transmembrane region" description="Helical" evidence="6">
    <location>
        <begin position="220"/>
        <end position="246"/>
    </location>
</feature>
<comment type="similarity">
    <text evidence="2">Belongs to the SLC13A/DASS transporter (TC 2.A.47) family. DIT1 subfamily.</text>
</comment>
<feature type="transmembrane region" description="Helical" evidence="6">
    <location>
        <begin position="91"/>
        <end position="111"/>
    </location>
</feature>
<dbReference type="NCBIfam" id="TIGR00785">
    <property type="entry name" value="dass"/>
    <property type="match status" value="1"/>
</dbReference>
<protein>
    <recommendedName>
        <fullName evidence="9">Anion permease</fullName>
    </recommendedName>
</protein>
<dbReference type="InterPro" id="IPR001898">
    <property type="entry name" value="SLC13A/DASS"/>
</dbReference>
<feature type="transmembrane region" description="Helical" evidence="6">
    <location>
        <begin position="390"/>
        <end position="417"/>
    </location>
</feature>
<feature type="transmembrane region" description="Helical" evidence="6">
    <location>
        <begin position="295"/>
        <end position="314"/>
    </location>
</feature>
<feature type="transmembrane region" description="Helical" evidence="6">
    <location>
        <begin position="9"/>
        <end position="25"/>
    </location>
</feature>
<gene>
    <name evidence="7" type="ORF">BKG89_10335</name>
</gene>
<evidence type="ECO:0000256" key="6">
    <source>
        <dbReference type="SAM" id="Phobius"/>
    </source>
</evidence>
<evidence type="ECO:0000256" key="5">
    <source>
        <dbReference type="ARBA" id="ARBA00023136"/>
    </source>
</evidence>
<sequence length="479" mass="51299">MALSKAQKLAILVAIPLVTFFFPAPEGLSLIAWRLLGVYVATIVGLVIKPYGEPVLLLAAVAVSGAIIGNTEGASELVKISHTLDGYRSGTTWLIFTAFTLSSAFVITGLGKRIAYHMIGAMGNTTLRLGYVTMFLDLLLSPATPSNTARAGGIIFPIINSVAVALGSDPETSPKKAGRYLLMNVYMVVKTTSYIFLTAMAPNALALSLMAPILGINLDWIQWFLAASVPGLLCLFIIPFICYLVSPPEMKQVDNKEVARKGLEELGPMSFREKALVVLFILALFGWIFSSQLHINATIVALIVMVLCIVLSIVSWDDILKNKAGWNTLIWYGGIIGMSGLLEKAKFFEWLASTLSNVLRFDGHGTVALIVVLTISVCVRYLFASGGAYVAAMVPVFATVGKVAGAPVELLALGLLFSNSYGGSVTHYGGGPGPITFGAGYNDIKSWWTAGAIVAFGSLIIHLTIGMAWWKFLFSAGWL</sequence>
<dbReference type="InterPro" id="IPR030676">
    <property type="entry name" value="CitT-rel"/>
</dbReference>
<feature type="transmembrane region" description="Helical" evidence="6">
    <location>
        <begin position="447"/>
        <end position="470"/>
    </location>
</feature>
<evidence type="ECO:0000256" key="1">
    <source>
        <dbReference type="ARBA" id="ARBA00004141"/>
    </source>
</evidence>
<evidence type="ECO:0000256" key="4">
    <source>
        <dbReference type="ARBA" id="ARBA00022989"/>
    </source>
</evidence>
<feature type="transmembrane region" description="Helical" evidence="6">
    <location>
        <begin position="31"/>
        <end position="48"/>
    </location>
</feature>
<feature type="transmembrane region" description="Helical" evidence="6">
    <location>
        <begin position="326"/>
        <end position="343"/>
    </location>
</feature>
<accession>A0ABX3KW12</accession>
<reference evidence="7 8" key="1">
    <citation type="submission" date="2016-10" db="EMBL/GenBank/DDBJ databases">
        <title>Rodentibacter gen. nov. and new species.</title>
        <authorList>
            <person name="Christensen H."/>
        </authorList>
    </citation>
    <scope>NUCLEOTIDE SEQUENCE [LARGE SCALE GENOMIC DNA]</scope>
    <source>
        <strain evidence="7 8">1998236014</strain>
    </source>
</reference>
<comment type="caution">
    <text evidence="7">The sequence shown here is derived from an EMBL/GenBank/DDBJ whole genome shotgun (WGS) entry which is preliminary data.</text>
</comment>
<feature type="transmembrane region" description="Helical" evidence="6">
    <location>
        <begin position="363"/>
        <end position="383"/>
    </location>
</feature>
<feature type="transmembrane region" description="Helical" evidence="6">
    <location>
        <begin position="55"/>
        <end position="71"/>
    </location>
</feature>
<evidence type="ECO:0000256" key="2">
    <source>
        <dbReference type="ARBA" id="ARBA00007349"/>
    </source>
</evidence>
<keyword evidence="5 6" id="KW-0472">Membrane</keyword>
<evidence type="ECO:0008006" key="9">
    <source>
        <dbReference type="Google" id="ProtNLM"/>
    </source>
</evidence>
<dbReference type="Proteomes" id="UP000188820">
    <property type="component" value="Unassembled WGS sequence"/>
</dbReference>
<keyword evidence="4 6" id="KW-1133">Transmembrane helix</keyword>